<dbReference type="InterPro" id="IPR036866">
    <property type="entry name" value="RibonucZ/Hydroxyglut_hydro"/>
</dbReference>
<dbReference type="InterPro" id="IPR001279">
    <property type="entry name" value="Metallo-B-lactamas"/>
</dbReference>
<feature type="domain" description="Metallo-beta-lactamase" evidence="2">
    <location>
        <begin position="36"/>
        <end position="234"/>
    </location>
</feature>
<dbReference type="EMBL" id="JANDWU010000003">
    <property type="protein sequence ID" value="MCP9548527.1"/>
    <property type="molecule type" value="Genomic_DNA"/>
</dbReference>
<dbReference type="AlphaFoldDB" id="A0AAW5I961"/>
<protein>
    <submittedName>
        <fullName evidence="3">MBL fold metallo-hydrolase</fullName>
    </submittedName>
</protein>
<evidence type="ECO:0000313" key="3">
    <source>
        <dbReference type="EMBL" id="MCP9548527.1"/>
    </source>
</evidence>
<comment type="caution">
    <text evidence="3">The sequence shown here is derived from an EMBL/GenBank/DDBJ whole genome shotgun (WGS) entry which is preliminary data.</text>
</comment>
<organism evidence="3 4">
    <name type="scientific">Segatella copri</name>
    <dbReference type="NCBI Taxonomy" id="165179"/>
    <lineage>
        <taxon>Bacteria</taxon>
        <taxon>Pseudomonadati</taxon>
        <taxon>Bacteroidota</taxon>
        <taxon>Bacteroidia</taxon>
        <taxon>Bacteroidales</taxon>
        <taxon>Prevotellaceae</taxon>
        <taxon>Segatella</taxon>
    </lineage>
</organism>
<proteinExistence type="predicted"/>
<dbReference type="SUPFAM" id="SSF56281">
    <property type="entry name" value="Metallo-hydrolase/oxidoreductase"/>
    <property type="match status" value="1"/>
</dbReference>
<name>A0AAW5I961_9BACT</name>
<evidence type="ECO:0000313" key="4">
    <source>
        <dbReference type="Proteomes" id="UP001205506"/>
    </source>
</evidence>
<sequence>MILMLALMSAFTQLSAKNYIRLIRNATLKMEYAGKQILVDPLLGAKGSFGSALGVNPNPRVNLTMPVEEVLDGLDFTLLTHNHPDHYDETAVKLIRKDMPWFVQTEDVEQVKEKDGFFHAVGVADSIEHEGITIIRVRGNHGRGQLGAQMGPSSGYILKAKKQPTIYIMGDCIWDEKTQIAVSTYKPDYIVINTGGNIFLPQSKTDGDITMNEMEAMQMLKDCDPQIRFIAVHMDAIDHGQTTRAILRNQAEYEKVDKKRLMIPEDGQVLIL</sequence>
<gene>
    <name evidence="3" type="ORF">NNC68_03415</name>
</gene>
<keyword evidence="1" id="KW-0378">Hydrolase</keyword>
<evidence type="ECO:0000256" key="1">
    <source>
        <dbReference type="ARBA" id="ARBA00022801"/>
    </source>
</evidence>
<dbReference type="PANTHER" id="PTHR43546">
    <property type="entry name" value="UPF0173 METAL-DEPENDENT HYDROLASE MJ1163-RELATED"/>
    <property type="match status" value="1"/>
</dbReference>
<reference evidence="3" key="1">
    <citation type="submission" date="2022-07" db="EMBL/GenBank/DDBJ databases">
        <title>Prevotella copri.</title>
        <authorList>
            <person name="Yang C."/>
        </authorList>
    </citation>
    <scope>NUCLEOTIDE SEQUENCE</scope>
    <source>
        <strain evidence="3">HF1805</strain>
    </source>
</reference>
<accession>A0AAW5I961</accession>
<dbReference type="InterPro" id="IPR050114">
    <property type="entry name" value="UPF0173_UPF0282_UlaG_hydrolase"/>
</dbReference>
<evidence type="ECO:0000259" key="2">
    <source>
        <dbReference type="Pfam" id="PF12706"/>
    </source>
</evidence>
<dbReference type="Proteomes" id="UP001205506">
    <property type="component" value="Unassembled WGS sequence"/>
</dbReference>
<dbReference type="Gene3D" id="3.60.15.10">
    <property type="entry name" value="Ribonuclease Z/Hydroxyacylglutathione hydrolase-like"/>
    <property type="match status" value="1"/>
</dbReference>
<dbReference type="GO" id="GO:0016787">
    <property type="term" value="F:hydrolase activity"/>
    <property type="evidence" value="ECO:0007669"/>
    <property type="project" value="UniProtKB-KW"/>
</dbReference>
<dbReference type="PANTHER" id="PTHR43546:SF9">
    <property type="entry name" value="L-ASCORBATE-6-PHOSPHATE LACTONASE ULAG-RELATED"/>
    <property type="match status" value="1"/>
</dbReference>
<dbReference type="Pfam" id="PF12706">
    <property type="entry name" value="Lactamase_B_2"/>
    <property type="match status" value="1"/>
</dbReference>